<comment type="caution">
    <text evidence="1">The sequence shown here is derived from an EMBL/GenBank/DDBJ whole genome shotgun (WGS) entry which is preliminary data.</text>
</comment>
<sequence length="276" mass="30586">MSGGCLGGSAGEYLQRLIDQVKSIQITENSKSYFAQKLYNTVDGGALSNSAKVKNQNLWVQSRNKFLSGRDYVNLIKTKIACLPTAARCARGRPAKDKFCLAGCPRKETLNHVSQACPRTHGKRIQRHDAVINYIKRACENSGYEVISEPLCKTSMGKRKPDLLAKKDGKIVVIDAQIVGEAVDLERANNRKISYYRDNLELDSAIQVQHGSPDISYIGATLNLRGVWSAKSVFDLIEKFKVLSRSDVPVISTRILLGTFAGFIMFNRSTVRAVKN</sequence>
<gene>
    <name evidence="1" type="primary">pol_2322</name>
    <name evidence="1" type="ORF">AVEN_46012_1</name>
</gene>
<accession>A0A4Y2F8G1</accession>
<reference evidence="1 2" key="1">
    <citation type="journal article" date="2019" name="Sci. Rep.">
        <title>Orb-weaving spider Araneus ventricosus genome elucidates the spidroin gene catalogue.</title>
        <authorList>
            <person name="Kono N."/>
            <person name="Nakamura H."/>
            <person name="Ohtoshi R."/>
            <person name="Moran D.A.P."/>
            <person name="Shinohara A."/>
            <person name="Yoshida Y."/>
            <person name="Fujiwara M."/>
            <person name="Mori M."/>
            <person name="Tomita M."/>
            <person name="Arakawa K."/>
        </authorList>
    </citation>
    <scope>NUCLEOTIDE SEQUENCE [LARGE SCALE GENOMIC DNA]</scope>
</reference>
<protein>
    <submittedName>
        <fullName evidence="1">Retrovirus-related Pol polyprotein from type-2 retrotransposable element R2DM</fullName>
    </submittedName>
</protein>
<keyword evidence="2" id="KW-1185">Reference proteome</keyword>
<dbReference type="OrthoDB" id="8195432at2759"/>
<evidence type="ECO:0000313" key="1">
    <source>
        <dbReference type="EMBL" id="GBM36535.1"/>
    </source>
</evidence>
<name>A0A4Y2F8G1_ARAVE</name>
<dbReference type="AlphaFoldDB" id="A0A4Y2F8G1"/>
<proteinExistence type="predicted"/>
<dbReference type="EMBL" id="BGPR01000813">
    <property type="protein sequence ID" value="GBM36535.1"/>
    <property type="molecule type" value="Genomic_DNA"/>
</dbReference>
<dbReference type="Proteomes" id="UP000499080">
    <property type="component" value="Unassembled WGS sequence"/>
</dbReference>
<organism evidence="1 2">
    <name type="scientific">Araneus ventricosus</name>
    <name type="common">Orbweaver spider</name>
    <name type="synonym">Epeira ventricosa</name>
    <dbReference type="NCBI Taxonomy" id="182803"/>
    <lineage>
        <taxon>Eukaryota</taxon>
        <taxon>Metazoa</taxon>
        <taxon>Ecdysozoa</taxon>
        <taxon>Arthropoda</taxon>
        <taxon>Chelicerata</taxon>
        <taxon>Arachnida</taxon>
        <taxon>Araneae</taxon>
        <taxon>Araneomorphae</taxon>
        <taxon>Entelegynae</taxon>
        <taxon>Araneoidea</taxon>
        <taxon>Araneidae</taxon>
        <taxon>Araneus</taxon>
    </lineage>
</organism>
<evidence type="ECO:0000313" key="2">
    <source>
        <dbReference type="Proteomes" id="UP000499080"/>
    </source>
</evidence>